<dbReference type="RefSeq" id="WP_144198232.1">
    <property type="nucleotide sequence ID" value="NZ_CAJPVH010000001.1"/>
</dbReference>
<feature type="region of interest" description="Disordered" evidence="1">
    <location>
        <begin position="1"/>
        <end position="29"/>
    </location>
</feature>
<evidence type="ECO:0000256" key="1">
    <source>
        <dbReference type="SAM" id="MobiDB-lite"/>
    </source>
</evidence>
<dbReference type="Proteomes" id="UP000318943">
    <property type="component" value="Unassembled WGS sequence"/>
</dbReference>
<keyword evidence="3" id="KW-1185">Reference proteome</keyword>
<evidence type="ECO:0000313" key="3">
    <source>
        <dbReference type="Proteomes" id="UP000318943"/>
    </source>
</evidence>
<dbReference type="EMBL" id="VCIZ01000007">
    <property type="protein sequence ID" value="TSP12079.1"/>
    <property type="molecule type" value="Genomic_DNA"/>
</dbReference>
<sequence>MQKPRPAARTSITPGMLGTPGFPGPMAPSAPALRQLERIQEALGVMSAALDNAASPDFGNAGAALIMRLIRREAASAISVLSPPKARSGHGFKPL</sequence>
<organism evidence="2 3">
    <name type="scientific">Cupriavidus campinensis</name>
    <dbReference type="NCBI Taxonomy" id="151783"/>
    <lineage>
        <taxon>Bacteria</taxon>
        <taxon>Pseudomonadati</taxon>
        <taxon>Pseudomonadota</taxon>
        <taxon>Betaproteobacteria</taxon>
        <taxon>Burkholderiales</taxon>
        <taxon>Burkholderiaceae</taxon>
        <taxon>Cupriavidus</taxon>
    </lineage>
</organism>
<reference evidence="2 3" key="1">
    <citation type="submission" date="2019-05" db="EMBL/GenBank/DDBJ databases">
        <title>Whole genome sequence analysis of Cupriavidus campinensis S14E4C strain.</title>
        <authorList>
            <person name="Abbaszade G."/>
            <person name="Szabo A."/>
            <person name="Toumi M."/>
            <person name="Toth E."/>
        </authorList>
    </citation>
    <scope>NUCLEOTIDE SEQUENCE [LARGE SCALE GENOMIC DNA]</scope>
    <source>
        <strain evidence="2 3">S14E4C</strain>
    </source>
</reference>
<accession>A0ABY3EMK2</accession>
<gene>
    <name evidence="2" type="ORF">FGG12_13745</name>
</gene>
<proteinExistence type="predicted"/>
<protein>
    <submittedName>
        <fullName evidence="2">Uncharacterized protein</fullName>
    </submittedName>
</protein>
<evidence type="ECO:0000313" key="2">
    <source>
        <dbReference type="EMBL" id="TSP12079.1"/>
    </source>
</evidence>
<comment type="caution">
    <text evidence="2">The sequence shown here is derived from an EMBL/GenBank/DDBJ whole genome shotgun (WGS) entry which is preliminary data.</text>
</comment>
<name>A0ABY3EMK2_9BURK</name>